<evidence type="ECO:0000256" key="6">
    <source>
        <dbReference type="ARBA" id="ARBA00023136"/>
    </source>
</evidence>
<protein>
    <submittedName>
        <fullName evidence="11">Monovalent cation/H+ antiporter subunit D</fullName>
    </submittedName>
</protein>
<evidence type="ECO:0000313" key="11">
    <source>
        <dbReference type="EMBL" id="AHI19753.1"/>
    </source>
</evidence>
<evidence type="ECO:0000256" key="8">
    <source>
        <dbReference type="SAM" id="MobiDB-lite"/>
    </source>
</evidence>
<accession>A0ABM5PP59</accession>
<feature type="transmembrane region" description="Helical" evidence="9">
    <location>
        <begin position="137"/>
        <end position="156"/>
    </location>
</feature>
<comment type="similarity">
    <text evidence="2">Belongs to the CPA3 antiporters (TC 2.A.63) subunit D family.</text>
</comment>
<evidence type="ECO:0000313" key="12">
    <source>
        <dbReference type="Proteomes" id="UP000019226"/>
    </source>
</evidence>
<feature type="transmembrane region" description="Helical" evidence="9">
    <location>
        <begin position="79"/>
        <end position="101"/>
    </location>
</feature>
<keyword evidence="12" id="KW-1185">Reference proteome</keyword>
<evidence type="ECO:0000256" key="3">
    <source>
        <dbReference type="ARBA" id="ARBA00022475"/>
    </source>
</evidence>
<gene>
    <name evidence="11" type="ORF">CCASEI_05885</name>
</gene>
<dbReference type="Proteomes" id="UP000019226">
    <property type="component" value="Chromosome"/>
</dbReference>
<reference evidence="12" key="1">
    <citation type="submission" date="2013-02" db="EMBL/GenBank/DDBJ databases">
        <title>The complete genome sequence of Corynebacterium casei LMG S-19264 (=DSM 44701).</title>
        <authorList>
            <person name="Ruckert C."/>
            <person name="Albersmeier A."/>
            <person name="Kalinowski J."/>
        </authorList>
    </citation>
    <scope>NUCLEOTIDE SEQUENCE [LARGE SCALE GENOMIC DNA]</scope>
    <source>
        <strain evidence="12">LMG S-19264</strain>
    </source>
</reference>
<feature type="transmembrane region" description="Helical" evidence="9">
    <location>
        <begin position="316"/>
        <end position="336"/>
    </location>
</feature>
<dbReference type="InterPro" id="IPR050586">
    <property type="entry name" value="CPA3_Na-H_Antiporter_D"/>
</dbReference>
<comment type="subcellular location">
    <subcellularLocation>
        <location evidence="1">Cell membrane</location>
        <topology evidence="1">Multi-pass membrane protein</topology>
    </subcellularLocation>
    <subcellularLocation>
        <location evidence="7">Membrane</location>
        <topology evidence="7">Multi-pass membrane protein</topology>
    </subcellularLocation>
</comment>
<evidence type="ECO:0000256" key="9">
    <source>
        <dbReference type="SAM" id="Phobius"/>
    </source>
</evidence>
<sequence>MWYDADLVASLLPLFAAVPLLAAGLLIIFPRARILQEVVLYTVLTAGLVGSGFLIAITADGTALAHRVGNWDALVAIPFAVDMFAALMLVTVSILAIVCAWFATASGFSKEPFFAPLTLVLMCGVYGALLTADIFNFFVFIEVMLLPSYGLYATTIYRRGGSLQIAGLRLFIVANLFASNMLLAGVVLVYGSYGAVNLAQLQGAAKEEPAVAIAMSIAMLAMMIKASVVPIHTWLARTYPYTNPAVTALFSGLHTKVGVYAIYRWYAVIFDGDARCLWILVLLFTLTMVIGVLGAVGEKTTREILAFHMVSQLGYILMGVALFTQLGMTAGIFYLIHHMIVKASLFMSTGAVEVAYGTGELDKVTNISKREPIIAVAFFAAALSLAGIPPFSGFVAKFTLLMGSWEAGEIYALIAMLAVSLITLLSMLKIWKGMFWGDRTKAAPSPRAGQDPDSDEGTIGGGVASYPELPPEGSSVAVKAESDAYIIDNTADARPRIKFWLAAPAVITALLTLVIGLGGEVLLAWSETAAQGLIDTSAYVEAVLG</sequence>
<dbReference type="PRINTS" id="PR01437">
    <property type="entry name" value="NUOXDRDTASE4"/>
</dbReference>
<dbReference type="PANTHER" id="PTHR42703">
    <property type="entry name" value="NADH DEHYDROGENASE"/>
    <property type="match status" value="1"/>
</dbReference>
<dbReference type="Pfam" id="PF00361">
    <property type="entry name" value="Proton_antipo_M"/>
    <property type="match status" value="1"/>
</dbReference>
<evidence type="ECO:0000256" key="5">
    <source>
        <dbReference type="ARBA" id="ARBA00022989"/>
    </source>
</evidence>
<dbReference type="PANTHER" id="PTHR42703:SF1">
    <property type="entry name" value="NA(+)_H(+) ANTIPORTER SUBUNIT D1"/>
    <property type="match status" value="1"/>
</dbReference>
<evidence type="ECO:0000256" key="7">
    <source>
        <dbReference type="RuleBase" id="RU000320"/>
    </source>
</evidence>
<dbReference type="GeneID" id="82877327"/>
<evidence type="ECO:0000256" key="4">
    <source>
        <dbReference type="ARBA" id="ARBA00022692"/>
    </source>
</evidence>
<keyword evidence="4 7" id="KW-0812">Transmembrane</keyword>
<proteinExistence type="inferred from homology"/>
<feature type="region of interest" description="Disordered" evidence="8">
    <location>
        <begin position="442"/>
        <end position="474"/>
    </location>
</feature>
<feature type="transmembrane region" description="Helical" evidence="9">
    <location>
        <begin position="373"/>
        <end position="398"/>
    </location>
</feature>
<dbReference type="RefSeq" id="WP_006821680.1">
    <property type="nucleotide sequence ID" value="NZ_CP004350.1"/>
</dbReference>
<feature type="transmembrane region" description="Helical" evidence="9">
    <location>
        <begin position="38"/>
        <end position="59"/>
    </location>
</feature>
<dbReference type="NCBIfam" id="NF006238">
    <property type="entry name" value="PRK08375.1-4"/>
    <property type="match status" value="1"/>
</dbReference>
<feature type="transmembrane region" description="Helical" evidence="9">
    <location>
        <begin position="499"/>
        <end position="518"/>
    </location>
</feature>
<keyword evidence="3" id="KW-1003">Cell membrane</keyword>
<evidence type="ECO:0000259" key="10">
    <source>
        <dbReference type="Pfam" id="PF00361"/>
    </source>
</evidence>
<dbReference type="InterPro" id="IPR003918">
    <property type="entry name" value="NADH_UbQ_OxRdtase"/>
</dbReference>
<feature type="transmembrane region" description="Helical" evidence="9">
    <location>
        <begin position="168"/>
        <end position="190"/>
    </location>
</feature>
<name>A0ABM5PP59_9CORY</name>
<organism evidence="11 12">
    <name type="scientific">Corynebacterium casei LMG S-19264</name>
    <dbReference type="NCBI Taxonomy" id="1285583"/>
    <lineage>
        <taxon>Bacteria</taxon>
        <taxon>Bacillati</taxon>
        <taxon>Actinomycetota</taxon>
        <taxon>Actinomycetes</taxon>
        <taxon>Mycobacteriales</taxon>
        <taxon>Corynebacteriaceae</taxon>
        <taxon>Corynebacterium</taxon>
    </lineage>
</organism>
<keyword evidence="5 9" id="KW-1133">Transmembrane helix</keyword>
<feature type="transmembrane region" description="Helical" evidence="9">
    <location>
        <begin position="276"/>
        <end position="296"/>
    </location>
</feature>
<feature type="transmembrane region" description="Helical" evidence="9">
    <location>
        <begin position="210"/>
        <end position="231"/>
    </location>
</feature>
<dbReference type="EMBL" id="CP004350">
    <property type="protein sequence ID" value="AHI19753.1"/>
    <property type="molecule type" value="Genomic_DNA"/>
</dbReference>
<feature type="transmembrane region" description="Helical" evidence="9">
    <location>
        <begin position="410"/>
        <end position="431"/>
    </location>
</feature>
<feature type="transmembrane region" description="Helical" evidence="9">
    <location>
        <begin position="113"/>
        <end position="131"/>
    </location>
</feature>
<evidence type="ECO:0000256" key="2">
    <source>
        <dbReference type="ARBA" id="ARBA00005346"/>
    </source>
</evidence>
<feature type="domain" description="NADH:quinone oxidoreductase/Mrp antiporter transmembrane" evidence="10">
    <location>
        <begin position="133"/>
        <end position="423"/>
    </location>
</feature>
<evidence type="ECO:0000256" key="1">
    <source>
        <dbReference type="ARBA" id="ARBA00004651"/>
    </source>
</evidence>
<keyword evidence="6 9" id="KW-0472">Membrane</keyword>
<dbReference type="InterPro" id="IPR001750">
    <property type="entry name" value="ND/Mrp_TM"/>
</dbReference>
<feature type="transmembrane region" description="Helical" evidence="9">
    <location>
        <begin position="12"/>
        <end position="29"/>
    </location>
</feature>